<protein>
    <submittedName>
        <fullName evidence="1">Uncharacterized protein</fullName>
    </submittedName>
</protein>
<evidence type="ECO:0000313" key="1">
    <source>
        <dbReference type="EMBL" id="KAF2630748.1"/>
    </source>
</evidence>
<reference evidence="1" key="1">
    <citation type="journal article" date="2020" name="Stud. Mycol.">
        <title>101 Dothideomycetes genomes: a test case for predicting lifestyles and emergence of pathogens.</title>
        <authorList>
            <person name="Haridas S."/>
            <person name="Albert R."/>
            <person name="Binder M."/>
            <person name="Bloem J."/>
            <person name="Labutti K."/>
            <person name="Salamov A."/>
            <person name="Andreopoulos B."/>
            <person name="Baker S."/>
            <person name="Barry K."/>
            <person name="Bills G."/>
            <person name="Bluhm B."/>
            <person name="Cannon C."/>
            <person name="Castanera R."/>
            <person name="Culley D."/>
            <person name="Daum C."/>
            <person name="Ezra D."/>
            <person name="Gonzalez J."/>
            <person name="Henrissat B."/>
            <person name="Kuo A."/>
            <person name="Liang C."/>
            <person name="Lipzen A."/>
            <person name="Lutzoni F."/>
            <person name="Magnuson J."/>
            <person name="Mondo S."/>
            <person name="Nolan M."/>
            <person name="Ohm R."/>
            <person name="Pangilinan J."/>
            <person name="Park H.-J."/>
            <person name="Ramirez L."/>
            <person name="Alfaro M."/>
            <person name="Sun H."/>
            <person name="Tritt A."/>
            <person name="Yoshinaga Y."/>
            <person name="Zwiers L.-H."/>
            <person name="Turgeon B."/>
            <person name="Goodwin S."/>
            <person name="Spatafora J."/>
            <person name="Crous P."/>
            <person name="Grigoriev I."/>
        </authorList>
    </citation>
    <scope>NUCLEOTIDE SEQUENCE</scope>
    <source>
        <strain evidence="1">CBS 525.71</strain>
    </source>
</reference>
<gene>
    <name evidence="1" type="ORF">BU25DRAFT_247006</name>
</gene>
<sequence length="83" mass="9109">MAVTRRTSAVKQLKSASDSAQGRALAFLATSASKRCPKRAFNPLRPVVSQLWTLLQTSHTDLCHVDAESTFASPGRSRSHYHL</sequence>
<organism evidence="1 2">
    <name type="scientific">Macroventuria anomochaeta</name>
    <dbReference type="NCBI Taxonomy" id="301207"/>
    <lineage>
        <taxon>Eukaryota</taxon>
        <taxon>Fungi</taxon>
        <taxon>Dikarya</taxon>
        <taxon>Ascomycota</taxon>
        <taxon>Pezizomycotina</taxon>
        <taxon>Dothideomycetes</taxon>
        <taxon>Pleosporomycetidae</taxon>
        <taxon>Pleosporales</taxon>
        <taxon>Pleosporineae</taxon>
        <taxon>Didymellaceae</taxon>
        <taxon>Macroventuria</taxon>
    </lineage>
</organism>
<evidence type="ECO:0000313" key="2">
    <source>
        <dbReference type="Proteomes" id="UP000799754"/>
    </source>
</evidence>
<dbReference type="EMBL" id="MU006706">
    <property type="protein sequence ID" value="KAF2630748.1"/>
    <property type="molecule type" value="Genomic_DNA"/>
</dbReference>
<keyword evidence="2" id="KW-1185">Reference proteome</keyword>
<accession>A0ACB6S9U8</accession>
<dbReference type="Proteomes" id="UP000799754">
    <property type="component" value="Unassembled WGS sequence"/>
</dbReference>
<proteinExistence type="predicted"/>
<comment type="caution">
    <text evidence="1">The sequence shown here is derived from an EMBL/GenBank/DDBJ whole genome shotgun (WGS) entry which is preliminary data.</text>
</comment>
<name>A0ACB6S9U8_9PLEO</name>